<dbReference type="CDD" id="cd12257">
    <property type="entry name" value="RRM1_RBM26_like"/>
    <property type="match status" value="1"/>
</dbReference>
<feature type="compositionally biased region" description="Low complexity" evidence="9">
    <location>
        <begin position="690"/>
        <end position="702"/>
    </location>
</feature>
<comment type="function">
    <text evidence="6">May be involved in the turnover of nuclear polyadenylated (pA+) RNA.</text>
</comment>
<keyword evidence="4 8" id="KW-0862">Zinc</keyword>
<evidence type="ECO:0000256" key="3">
    <source>
        <dbReference type="ARBA" id="ARBA00022771"/>
    </source>
</evidence>
<protein>
    <recommendedName>
        <fullName evidence="14">C3H1-type domain-containing protein</fullName>
    </recommendedName>
</protein>
<feature type="region of interest" description="Disordered" evidence="9">
    <location>
        <begin position="86"/>
        <end position="188"/>
    </location>
</feature>
<evidence type="ECO:0008006" key="14">
    <source>
        <dbReference type="Google" id="ProtNLM"/>
    </source>
</evidence>
<feature type="region of interest" description="Disordered" evidence="9">
    <location>
        <begin position="252"/>
        <end position="337"/>
    </location>
</feature>
<dbReference type="Gene3D" id="1.20.1390.10">
    <property type="entry name" value="PWI domain"/>
    <property type="match status" value="1"/>
</dbReference>
<feature type="domain" description="RRM" evidence="10">
    <location>
        <begin position="337"/>
        <end position="409"/>
    </location>
</feature>
<dbReference type="SMART" id="SM00356">
    <property type="entry name" value="ZnF_C3H1"/>
    <property type="match status" value="1"/>
</dbReference>
<dbReference type="InterPro" id="IPR035979">
    <property type="entry name" value="RBD_domain_sf"/>
</dbReference>
<keyword evidence="13" id="KW-1185">Reference proteome</keyword>
<keyword evidence="2 8" id="KW-0479">Metal-binding</keyword>
<evidence type="ECO:0000256" key="2">
    <source>
        <dbReference type="ARBA" id="ARBA00022723"/>
    </source>
</evidence>
<dbReference type="GO" id="GO:0005634">
    <property type="term" value="C:nucleus"/>
    <property type="evidence" value="ECO:0007669"/>
    <property type="project" value="TreeGrafter"/>
</dbReference>
<evidence type="ECO:0000256" key="9">
    <source>
        <dbReference type="SAM" id="MobiDB-lite"/>
    </source>
</evidence>
<dbReference type="Pfam" id="PF00642">
    <property type="entry name" value="zf-CCCH"/>
    <property type="match status" value="1"/>
</dbReference>
<dbReference type="PROSITE" id="PS50103">
    <property type="entry name" value="ZF_C3H1"/>
    <property type="match status" value="1"/>
</dbReference>
<reference evidence="12 13" key="1">
    <citation type="journal article" date="2016" name="Mol. Biol. Evol.">
        <title>Comparative Genomics of Early-Diverging Mushroom-Forming Fungi Provides Insights into the Origins of Lignocellulose Decay Capabilities.</title>
        <authorList>
            <person name="Nagy L.G."/>
            <person name="Riley R."/>
            <person name="Tritt A."/>
            <person name="Adam C."/>
            <person name="Daum C."/>
            <person name="Floudas D."/>
            <person name="Sun H."/>
            <person name="Yadav J.S."/>
            <person name="Pangilinan J."/>
            <person name="Larsson K.H."/>
            <person name="Matsuura K."/>
            <person name="Barry K."/>
            <person name="Labutti K."/>
            <person name="Kuo R."/>
            <person name="Ohm R.A."/>
            <person name="Bhattacharya S.S."/>
            <person name="Shirouzu T."/>
            <person name="Yoshinaga Y."/>
            <person name="Martin F.M."/>
            <person name="Grigoriev I.V."/>
            <person name="Hibbett D.S."/>
        </authorList>
    </citation>
    <scope>NUCLEOTIDE SEQUENCE [LARGE SCALE GENOMIC DNA]</scope>
    <source>
        <strain evidence="12 13">HHB12029</strain>
    </source>
</reference>
<dbReference type="AlphaFoldDB" id="A0A165PF95"/>
<evidence type="ECO:0000259" key="10">
    <source>
        <dbReference type="PROSITE" id="PS50102"/>
    </source>
</evidence>
<dbReference type="EMBL" id="KV425890">
    <property type="protein sequence ID" value="KZW02091.1"/>
    <property type="molecule type" value="Genomic_DNA"/>
</dbReference>
<feature type="zinc finger region" description="C3H1-type" evidence="8">
    <location>
        <begin position="186"/>
        <end position="214"/>
    </location>
</feature>
<dbReference type="OrthoDB" id="443401at2759"/>
<dbReference type="InterPro" id="IPR045137">
    <property type="entry name" value="RBM26/27"/>
</dbReference>
<sequence length="752" mass="80981">MPLLDTVNVADLRPWLIRTLEPICDADPEVLADYVLALLKHEAPEAELRTMFTKQLEDFLDKESAPFVDQLFSALRSRSYVPYAAASPPTRSADPGIPIPMDGLGSSSAAGHKRPADGDDSERPPPKGPRLHADGNFSRYGAPGPHQNNGGNWRGGPRNGPPPTGPRAGGFANGNGRPQNDMNQRGPRRGLCKDYHNLGYCARGALCPYSHGEDAIAPTMPFGMPQAGPPGMPFIPVMPGAPFGMPFPMGPAGGGYDPSQAHMDLGNRSAPGGAVIQDLTPHPEGSAGPRPRHDGPNRGRGRGGRPPADQGRGTFNRETFGEEPAEPGSRPRKGENKTIVVEKIPTEHLSLDGVNSWFKRFGTVTNVAIDAKGGKALVSFANPNEAHAAWKSEDAVFGNRFVKVFWHRPMEGHGAAGTKMLAASAPLIANLSAKDQPQPPTTTPKTESAAPKKKAGDPAAIAAKQQQLERHIAEQKIVMAQYMAATSPEEKQELKERLRKLAEEMKNGVAAPINVEDKEKERLDKELDIHAVKTEITNGDGDGEGDGSTTEDLKAKLAKLREEAASLGISDPSAAAAGGYGAGGYRPYRGRGRGARGGFYRGRGAMPMRSMKLDNRPKKLLIKGTAGDDDALQTVRTWFDTMGQVESASLLPSGDVLVAFHNRSFAEQAFARPSNISGVGSVEVSWHSDAPTTAPAAAPLAAKGEMDGNEDTFMRDEPRSPRRDRDDEDDDRHLDEDESRWDDDEDDRRRRR</sequence>
<dbReference type="PROSITE" id="PS50102">
    <property type="entry name" value="RRM"/>
    <property type="match status" value="1"/>
</dbReference>
<name>A0A165PF95_EXIGL</name>
<feature type="compositionally biased region" description="Acidic residues" evidence="9">
    <location>
        <begin position="736"/>
        <end position="746"/>
    </location>
</feature>
<dbReference type="SUPFAM" id="SSF90229">
    <property type="entry name" value="CCCH zinc finger"/>
    <property type="match status" value="1"/>
</dbReference>
<dbReference type="InterPro" id="IPR012677">
    <property type="entry name" value="Nucleotide-bd_a/b_plait_sf"/>
</dbReference>
<dbReference type="GO" id="GO:0003723">
    <property type="term" value="F:RNA binding"/>
    <property type="evidence" value="ECO:0007669"/>
    <property type="project" value="UniProtKB-UniRule"/>
</dbReference>
<dbReference type="InterPro" id="IPR036483">
    <property type="entry name" value="PWI_dom_sf"/>
</dbReference>
<evidence type="ECO:0000256" key="4">
    <source>
        <dbReference type="ARBA" id="ARBA00022833"/>
    </source>
</evidence>
<dbReference type="InterPro" id="IPR000571">
    <property type="entry name" value="Znf_CCCH"/>
</dbReference>
<evidence type="ECO:0000259" key="11">
    <source>
        <dbReference type="PROSITE" id="PS50103"/>
    </source>
</evidence>
<evidence type="ECO:0000256" key="7">
    <source>
        <dbReference type="PROSITE-ProRule" id="PRU00176"/>
    </source>
</evidence>
<evidence type="ECO:0000313" key="12">
    <source>
        <dbReference type="EMBL" id="KZW02091.1"/>
    </source>
</evidence>
<dbReference type="SUPFAM" id="SSF101233">
    <property type="entry name" value="PWI domain"/>
    <property type="match status" value="1"/>
</dbReference>
<evidence type="ECO:0000256" key="6">
    <source>
        <dbReference type="ARBA" id="ARBA00043866"/>
    </source>
</evidence>
<dbReference type="Pfam" id="PF01480">
    <property type="entry name" value="PWI"/>
    <property type="match status" value="1"/>
</dbReference>
<dbReference type="InterPro" id="IPR002483">
    <property type="entry name" value="PWI_dom"/>
</dbReference>
<dbReference type="PANTHER" id="PTHR14398">
    <property type="entry name" value="RNA RECOGNITION RRM/RNP DOMAIN"/>
    <property type="match status" value="1"/>
</dbReference>
<evidence type="ECO:0000256" key="5">
    <source>
        <dbReference type="ARBA" id="ARBA00022884"/>
    </source>
</evidence>
<accession>A0A165PF95</accession>
<gene>
    <name evidence="12" type="ORF">EXIGLDRAFT_760307</name>
</gene>
<dbReference type="FunCoup" id="A0A165PF95">
    <property type="interactions" value="731"/>
</dbReference>
<dbReference type="GO" id="GO:0006397">
    <property type="term" value="P:mRNA processing"/>
    <property type="evidence" value="ECO:0007669"/>
    <property type="project" value="UniProtKB-KW"/>
</dbReference>
<keyword evidence="5 7" id="KW-0694">RNA-binding</keyword>
<dbReference type="SUPFAM" id="SSF54928">
    <property type="entry name" value="RNA-binding domain, RBD"/>
    <property type="match status" value="1"/>
</dbReference>
<dbReference type="Proteomes" id="UP000077266">
    <property type="component" value="Unassembled WGS sequence"/>
</dbReference>
<dbReference type="GO" id="GO:0008270">
    <property type="term" value="F:zinc ion binding"/>
    <property type="evidence" value="ECO:0007669"/>
    <property type="project" value="UniProtKB-KW"/>
</dbReference>
<evidence type="ECO:0000313" key="13">
    <source>
        <dbReference type="Proteomes" id="UP000077266"/>
    </source>
</evidence>
<evidence type="ECO:0000256" key="8">
    <source>
        <dbReference type="PROSITE-ProRule" id="PRU00723"/>
    </source>
</evidence>
<evidence type="ECO:0000256" key="1">
    <source>
        <dbReference type="ARBA" id="ARBA00022664"/>
    </source>
</evidence>
<dbReference type="STRING" id="1314781.A0A165PF95"/>
<dbReference type="InterPro" id="IPR036855">
    <property type="entry name" value="Znf_CCCH_sf"/>
</dbReference>
<feature type="compositionally biased region" description="Basic and acidic residues" evidence="9">
    <location>
        <begin position="712"/>
        <end position="735"/>
    </location>
</feature>
<feature type="compositionally biased region" description="Basic and acidic residues" evidence="9">
    <location>
        <begin position="114"/>
        <end position="125"/>
    </location>
</feature>
<feature type="domain" description="C3H1-type" evidence="11">
    <location>
        <begin position="186"/>
        <end position="214"/>
    </location>
</feature>
<feature type="region of interest" description="Disordered" evidence="9">
    <location>
        <begin position="432"/>
        <end position="461"/>
    </location>
</feature>
<dbReference type="PANTHER" id="PTHR14398:SF0">
    <property type="entry name" value="ZINC FINGER PROTEIN SWM"/>
    <property type="match status" value="1"/>
</dbReference>
<keyword evidence="3 8" id="KW-0863">Zinc-finger</keyword>
<dbReference type="InterPro" id="IPR000504">
    <property type="entry name" value="RRM_dom"/>
</dbReference>
<organism evidence="12 13">
    <name type="scientific">Exidia glandulosa HHB12029</name>
    <dbReference type="NCBI Taxonomy" id="1314781"/>
    <lineage>
        <taxon>Eukaryota</taxon>
        <taxon>Fungi</taxon>
        <taxon>Dikarya</taxon>
        <taxon>Basidiomycota</taxon>
        <taxon>Agaricomycotina</taxon>
        <taxon>Agaricomycetes</taxon>
        <taxon>Auriculariales</taxon>
        <taxon>Exidiaceae</taxon>
        <taxon>Exidia</taxon>
    </lineage>
</organism>
<dbReference type="InParanoid" id="A0A165PF95"/>
<feature type="region of interest" description="Disordered" evidence="9">
    <location>
        <begin position="689"/>
        <end position="752"/>
    </location>
</feature>
<keyword evidence="1" id="KW-0507">mRNA processing</keyword>
<proteinExistence type="predicted"/>
<dbReference type="Gene3D" id="3.30.70.330">
    <property type="match status" value="1"/>
</dbReference>